<dbReference type="Proteomes" id="UP000187209">
    <property type="component" value="Unassembled WGS sequence"/>
</dbReference>
<sequence length="364" mass="41329">MINQSLLSSIQLRESGENLKNFQFSTLWPFLTKTDKSKRAIKCYTGPHPNSEIIWIGGKENILVTLNSYGQVVYYDLLNNDKSVLLTESNEHVFKLFFVMESLFLVAKNAHSDYLNFYLIPIETLQSGSGSRIKIFEKLTIQSRNIKDLDSDNFIMIVETTREIQVWHILSNSLIKQFPLNPNIHYQFSSGHFIFWEVGKSDTKLGIITLENSSLHQIIINSTCQVLICEIVDSCLLLGMSNCLLQIINIYTGSSYTLSKTIPLAVYKYEACDKLIARFPDNTFAIISDKVIESTERIDLNGEILFTNLGEFSILSDKTGRVCIISNKVVQVFDNFFAGVQQIGVNTDANQIYFACRGEIFVVD</sequence>
<reference evidence="1 2" key="1">
    <citation type="submission" date="2016-11" db="EMBL/GenBank/DDBJ databases">
        <title>The macronuclear genome of Stentor coeruleus: a giant cell with tiny introns.</title>
        <authorList>
            <person name="Slabodnick M."/>
            <person name="Ruby J.G."/>
            <person name="Reiff S.B."/>
            <person name="Swart E.C."/>
            <person name="Gosai S."/>
            <person name="Prabakaran S."/>
            <person name="Witkowska E."/>
            <person name="Larue G.E."/>
            <person name="Fisher S."/>
            <person name="Freeman R.M."/>
            <person name="Gunawardena J."/>
            <person name="Chu W."/>
            <person name="Stover N.A."/>
            <person name="Gregory B.D."/>
            <person name="Nowacki M."/>
            <person name="Derisi J."/>
            <person name="Roy S.W."/>
            <person name="Marshall W.F."/>
            <person name="Sood P."/>
        </authorList>
    </citation>
    <scope>NUCLEOTIDE SEQUENCE [LARGE SCALE GENOMIC DNA]</scope>
    <source>
        <strain evidence="1">WM001</strain>
    </source>
</reference>
<evidence type="ECO:0000313" key="2">
    <source>
        <dbReference type="Proteomes" id="UP000187209"/>
    </source>
</evidence>
<comment type="caution">
    <text evidence="1">The sequence shown here is derived from an EMBL/GenBank/DDBJ whole genome shotgun (WGS) entry which is preliminary data.</text>
</comment>
<gene>
    <name evidence="1" type="ORF">SteCoe_28639</name>
</gene>
<proteinExistence type="predicted"/>
<dbReference type="InterPro" id="IPR011047">
    <property type="entry name" value="Quinoprotein_ADH-like_sf"/>
</dbReference>
<evidence type="ECO:0000313" key="1">
    <source>
        <dbReference type="EMBL" id="OMJ72836.1"/>
    </source>
</evidence>
<dbReference type="EMBL" id="MPUH01000870">
    <property type="protein sequence ID" value="OMJ72836.1"/>
    <property type="molecule type" value="Genomic_DNA"/>
</dbReference>
<dbReference type="SUPFAM" id="SSF50998">
    <property type="entry name" value="Quinoprotein alcohol dehydrogenase-like"/>
    <property type="match status" value="1"/>
</dbReference>
<protein>
    <submittedName>
        <fullName evidence="1">Uncharacterized protein</fullName>
    </submittedName>
</protein>
<dbReference type="AlphaFoldDB" id="A0A1R2B7W0"/>
<organism evidence="1 2">
    <name type="scientific">Stentor coeruleus</name>
    <dbReference type="NCBI Taxonomy" id="5963"/>
    <lineage>
        <taxon>Eukaryota</taxon>
        <taxon>Sar</taxon>
        <taxon>Alveolata</taxon>
        <taxon>Ciliophora</taxon>
        <taxon>Postciliodesmatophora</taxon>
        <taxon>Heterotrichea</taxon>
        <taxon>Heterotrichida</taxon>
        <taxon>Stentoridae</taxon>
        <taxon>Stentor</taxon>
    </lineage>
</organism>
<keyword evidence="2" id="KW-1185">Reference proteome</keyword>
<name>A0A1R2B7W0_9CILI</name>
<accession>A0A1R2B7W0</accession>